<protein>
    <submittedName>
        <fullName evidence="2">Uncharacterized protein</fullName>
    </submittedName>
</protein>
<sequence length="285" mass="30479">MASLGGGRILKAREGAFFKSEQEGDLHQYLKRRVAEGKIKLSDDELKLIQGGGSGSKVITSREEERVYEVGMEILQQKARYETLDAKTRAAIRRRVKAVMPEAREEDIYRISTNMAMYGAAGAVYGAHHGGRLPLGGGRRALQQLSRESARQGMQQPKALSPEASDAMRRQFMAGLRALTYGSLVGLVGVTAAVTLAANAFEIGDASSLRANIKAAMDPFAASVSDLARVLFAAEPSSGARATVAAAAAAARAGTKDSAKEAKGGSIVDSEFAKKLRERFKNFKL</sequence>
<keyword evidence="1" id="KW-1133">Transmembrane helix</keyword>
<gene>
    <name evidence="2" type="ORF">CLAU1311_LOCUS3412</name>
</gene>
<evidence type="ECO:0000313" key="2">
    <source>
        <dbReference type="EMBL" id="CAE0017170.1"/>
    </source>
</evidence>
<proteinExistence type="predicted"/>
<dbReference type="EMBL" id="HBHU01005290">
    <property type="protein sequence ID" value="CAE0017170.1"/>
    <property type="molecule type" value="Transcribed_RNA"/>
</dbReference>
<reference evidence="2" key="1">
    <citation type="submission" date="2021-01" db="EMBL/GenBank/DDBJ databases">
        <authorList>
            <person name="Corre E."/>
            <person name="Pelletier E."/>
            <person name="Niang G."/>
            <person name="Scheremetjew M."/>
            <person name="Finn R."/>
            <person name="Kale V."/>
            <person name="Holt S."/>
            <person name="Cochrane G."/>
            <person name="Meng A."/>
            <person name="Brown T."/>
            <person name="Cohen L."/>
        </authorList>
    </citation>
    <scope>NUCLEOTIDE SEQUENCE</scope>
    <source>
        <strain evidence="2">RCC856</strain>
    </source>
</reference>
<accession>A0A7S3E242</accession>
<evidence type="ECO:0000256" key="1">
    <source>
        <dbReference type="SAM" id="Phobius"/>
    </source>
</evidence>
<name>A0A7S3E242_9CHLO</name>
<dbReference type="AlphaFoldDB" id="A0A7S3E242"/>
<keyword evidence="1" id="KW-0812">Transmembrane</keyword>
<feature type="transmembrane region" description="Helical" evidence="1">
    <location>
        <begin position="178"/>
        <end position="201"/>
    </location>
</feature>
<organism evidence="2">
    <name type="scientific">Chloropicon laureae</name>
    <dbReference type="NCBI Taxonomy" id="464258"/>
    <lineage>
        <taxon>Eukaryota</taxon>
        <taxon>Viridiplantae</taxon>
        <taxon>Chlorophyta</taxon>
        <taxon>Chloropicophyceae</taxon>
        <taxon>Chloropicales</taxon>
        <taxon>Chloropicaceae</taxon>
        <taxon>Chloropicon</taxon>
    </lineage>
</organism>
<keyword evidence="1" id="KW-0472">Membrane</keyword>